<dbReference type="EnsemblPlants" id="ORUFI01G09530.1">
    <property type="protein sequence ID" value="ORUFI01G09530.1"/>
    <property type="gene ID" value="ORUFI01G09530"/>
</dbReference>
<reference evidence="3" key="1">
    <citation type="submission" date="2013-06" db="EMBL/GenBank/DDBJ databases">
        <authorList>
            <person name="Zhao Q."/>
        </authorList>
    </citation>
    <scope>NUCLEOTIDE SEQUENCE</scope>
    <source>
        <strain evidence="3">cv. W1943</strain>
    </source>
</reference>
<dbReference type="InterPro" id="IPR035987">
    <property type="entry name" value="Ribosomal_uS8_sf"/>
</dbReference>
<dbReference type="HOGENOM" id="CLU_2501865_0_0_1"/>
<feature type="region of interest" description="Disordered" evidence="1">
    <location>
        <begin position="16"/>
        <end position="42"/>
    </location>
</feature>
<proteinExistence type="predicted"/>
<sequence length="86" mass="9757">MGRRVMNTALRATVNAGRRRRALPYGPSPPSRSPSSTSSSTEDIRVKEIEQYIIWMLPTWQWGYVVITTPNGVLDHEEGPLLGYFH</sequence>
<evidence type="ECO:0000313" key="3">
    <source>
        <dbReference type="Proteomes" id="UP000008022"/>
    </source>
</evidence>
<reference evidence="2" key="2">
    <citation type="submission" date="2015-06" db="UniProtKB">
        <authorList>
            <consortium name="EnsemblPlants"/>
        </authorList>
    </citation>
    <scope>IDENTIFICATION</scope>
</reference>
<dbReference type="GO" id="GO:0006412">
    <property type="term" value="P:translation"/>
    <property type="evidence" value="ECO:0007669"/>
    <property type="project" value="InterPro"/>
</dbReference>
<dbReference type="STRING" id="4529.A0A0E0MTP3"/>
<accession>A0A0E0MTP3</accession>
<keyword evidence="3" id="KW-1185">Reference proteome</keyword>
<protein>
    <submittedName>
        <fullName evidence="2">Uncharacterized protein</fullName>
    </submittedName>
</protein>
<dbReference type="eggNOG" id="KOG1754">
    <property type="taxonomic scope" value="Eukaryota"/>
</dbReference>
<organism evidence="2 3">
    <name type="scientific">Oryza rufipogon</name>
    <name type="common">Brownbeard rice</name>
    <name type="synonym">Asian wild rice</name>
    <dbReference type="NCBI Taxonomy" id="4529"/>
    <lineage>
        <taxon>Eukaryota</taxon>
        <taxon>Viridiplantae</taxon>
        <taxon>Streptophyta</taxon>
        <taxon>Embryophyta</taxon>
        <taxon>Tracheophyta</taxon>
        <taxon>Spermatophyta</taxon>
        <taxon>Magnoliopsida</taxon>
        <taxon>Liliopsida</taxon>
        <taxon>Poales</taxon>
        <taxon>Poaceae</taxon>
        <taxon>BOP clade</taxon>
        <taxon>Oryzoideae</taxon>
        <taxon>Oryzeae</taxon>
        <taxon>Oryzinae</taxon>
        <taxon>Oryza</taxon>
    </lineage>
</organism>
<dbReference type="Proteomes" id="UP000008022">
    <property type="component" value="Unassembled WGS sequence"/>
</dbReference>
<evidence type="ECO:0000313" key="2">
    <source>
        <dbReference type="EnsemblPlants" id="ORUFI01G09530.1"/>
    </source>
</evidence>
<dbReference type="Gramene" id="ORUFI01G09530.1">
    <property type="protein sequence ID" value="ORUFI01G09530.1"/>
    <property type="gene ID" value="ORUFI01G09530"/>
</dbReference>
<dbReference type="SUPFAM" id="SSF56047">
    <property type="entry name" value="Ribosomal protein S8"/>
    <property type="match status" value="1"/>
</dbReference>
<name>A0A0E0MTP3_ORYRU</name>
<dbReference type="Gene3D" id="3.30.1490.10">
    <property type="match status" value="1"/>
</dbReference>
<dbReference type="AlphaFoldDB" id="A0A0E0MTP3"/>
<dbReference type="GO" id="GO:0003735">
    <property type="term" value="F:structural constituent of ribosome"/>
    <property type="evidence" value="ECO:0007669"/>
    <property type="project" value="InterPro"/>
</dbReference>
<evidence type="ECO:0000256" key="1">
    <source>
        <dbReference type="SAM" id="MobiDB-lite"/>
    </source>
</evidence>
<dbReference type="GO" id="GO:0005840">
    <property type="term" value="C:ribosome"/>
    <property type="evidence" value="ECO:0007669"/>
    <property type="project" value="InterPro"/>
</dbReference>